<dbReference type="InterPro" id="IPR013039">
    <property type="entry name" value="DUF1588"/>
</dbReference>
<protein>
    <submittedName>
        <fullName evidence="9">Planctomycete cytochrome C</fullName>
    </submittedName>
</protein>
<dbReference type="InterPro" id="IPR011429">
    <property type="entry name" value="Cyt_c_Planctomycete-type"/>
</dbReference>
<keyword evidence="2" id="KW-0472">Membrane</keyword>
<dbReference type="Pfam" id="PF07624">
    <property type="entry name" value="PSD2"/>
    <property type="match status" value="1"/>
</dbReference>
<feature type="region of interest" description="Disordered" evidence="1">
    <location>
        <begin position="1"/>
        <end position="21"/>
    </location>
</feature>
<feature type="domain" description="Cytochrome C Planctomycete-type" evidence="7">
    <location>
        <begin position="75"/>
        <end position="128"/>
    </location>
</feature>
<dbReference type="OrthoDB" id="175242at2"/>
<evidence type="ECO:0000259" key="4">
    <source>
        <dbReference type="Pfam" id="PF07626"/>
    </source>
</evidence>
<feature type="domain" description="DUF1592" evidence="6">
    <location>
        <begin position="338"/>
        <end position="465"/>
    </location>
</feature>
<dbReference type="InterPro" id="IPR013036">
    <property type="entry name" value="DUF1587"/>
</dbReference>
<feature type="domain" description="DUF1595" evidence="8">
    <location>
        <begin position="256"/>
        <end position="316"/>
    </location>
</feature>
<feature type="transmembrane region" description="Helical" evidence="2">
    <location>
        <begin position="31"/>
        <end position="52"/>
    </location>
</feature>
<dbReference type="Pfam" id="PF07635">
    <property type="entry name" value="PSCyt1"/>
    <property type="match status" value="1"/>
</dbReference>
<feature type="domain" description="DUF1585" evidence="3">
    <location>
        <begin position="605"/>
        <end position="673"/>
    </location>
</feature>
<keyword evidence="2" id="KW-0812">Transmembrane</keyword>
<dbReference type="Pfam" id="PF07637">
    <property type="entry name" value="PSD5"/>
    <property type="match status" value="1"/>
</dbReference>
<dbReference type="GO" id="GO:0009055">
    <property type="term" value="F:electron transfer activity"/>
    <property type="evidence" value="ECO:0007669"/>
    <property type="project" value="InterPro"/>
</dbReference>
<accession>A0A5C6FU03</accession>
<dbReference type="EMBL" id="SJPZ01000001">
    <property type="protein sequence ID" value="TWU65826.1"/>
    <property type="molecule type" value="Genomic_DNA"/>
</dbReference>
<dbReference type="InterPro" id="IPR013043">
    <property type="entry name" value="DUF1595"/>
</dbReference>
<dbReference type="Pfam" id="PF07627">
    <property type="entry name" value="PSCyt3"/>
    <property type="match status" value="1"/>
</dbReference>
<feature type="domain" description="DUF1588" evidence="5">
    <location>
        <begin position="488"/>
        <end position="582"/>
    </location>
</feature>
<evidence type="ECO:0000259" key="3">
    <source>
        <dbReference type="Pfam" id="PF07624"/>
    </source>
</evidence>
<evidence type="ECO:0000259" key="8">
    <source>
        <dbReference type="Pfam" id="PF07637"/>
    </source>
</evidence>
<feature type="domain" description="DUF1587" evidence="4">
    <location>
        <begin position="172"/>
        <end position="235"/>
    </location>
</feature>
<evidence type="ECO:0000256" key="1">
    <source>
        <dbReference type="SAM" id="MobiDB-lite"/>
    </source>
</evidence>
<dbReference type="InterPro" id="IPR013042">
    <property type="entry name" value="DUF1592"/>
</dbReference>
<organism evidence="9 10">
    <name type="scientific">Crateriforma conspicua</name>
    <dbReference type="NCBI Taxonomy" id="2527996"/>
    <lineage>
        <taxon>Bacteria</taxon>
        <taxon>Pseudomonadati</taxon>
        <taxon>Planctomycetota</taxon>
        <taxon>Planctomycetia</taxon>
        <taxon>Planctomycetales</taxon>
        <taxon>Planctomycetaceae</taxon>
        <taxon>Crateriforma</taxon>
    </lineage>
</organism>
<dbReference type="Pfam" id="PF07631">
    <property type="entry name" value="PSD4"/>
    <property type="match status" value="1"/>
</dbReference>
<dbReference type="AlphaFoldDB" id="A0A5C6FU03"/>
<dbReference type="Pfam" id="PF07626">
    <property type="entry name" value="PSD3"/>
    <property type="match status" value="1"/>
</dbReference>
<name>A0A5C6FU03_9PLAN</name>
<gene>
    <name evidence="9" type="ORF">V7x_13790</name>
</gene>
<comment type="caution">
    <text evidence="9">The sequence shown here is derived from an EMBL/GenBank/DDBJ whole genome shotgun (WGS) entry which is preliminary data.</text>
</comment>
<evidence type="ECO:0000313" key="9">
    <source>
        <dbReference type="EMBL" id="TWU65826.1"/>
    </source>
</evidence>
<dbReference type="InterPro" id="IPR036909">
    <property type="entry name" value="Cyt_c-like_dom_sf"/>
</dbReference>
<evidence type="ECO:0000259" key="6">
    <source>
        <dbReference type="Pfam" id="PF07631"/>
    </source>
</evidence>
<dbReference type="SUPFAM" id="SSF46626">
    <property type="entry name" value="Cytochrome c"/>
    <property type="match status" value="1"/>
</dbReference>
<evidence type="ECO:0000313" key="10">
    <source>
        <dbReference type="Proteomes" id="UP000316476"/>
    </source>
</evidence>
<keyword evidence="2" id="KW-1133">Transmembrane helix</keyword>
<evidence type="ECO:0000259" key="5">
    <source>
        <dbReference type="Pfam" id="PF07627"/>
    </source>
</evidence>
<reference evidence="9 10" key="1">
    <citation type="submission" date="2019-02" db="EMBL/GenBank/DDBJ databases">
        <title>Deep-cultivation of Planctomycetes and their phenomic and genomic characterization uncovers novel biology.</title>
        <authorList>
            <person name="Wiegand S."/>
            <person name="Jogler M."/>
            <person name="Boedeker C."/>
            <person name="Pinto D."/>
            <person name="Vollmers J."/>
            <person name="Rivas-Marin E."/>
            <person name="Kohn T."/>
            <person name="Peeters S.H."/>
            <person name="Heuer A."/>
            <person name="Rast P."/>
            <person name="Oberbeckmann S."/>
            <person name="Bunk B."/>
            <person name="Jeske O."/>
            <person name="Meyerdierks A."/>
            <person name="Storesund J.E."/>
            <person name="Kallscheuer N."/>
            <person name="Luecker S."/>
            <person name="Lage O.M."/>
            <person name="Pohl T."/>
            <person name="Merkel B.J."/>
            <person name="Hornburger P."/>
            <person name="Mueller R.-W."/>
            <person name="Bruemmer F."/>
            <person name="Labrenz M."/>
            <person name="Spormann A.M."/>
            <person name="Op Den Camp H."/>
            <person name="Overmann J."/>
            <person name="Amann R."/>
            <person name="Jetten M.S.M."/>
            <person name="Mascher T."/>
            <person name="Medema M.H."/>
            <person name="Devos D.P."/>
            <person name="Kaster A.-K."/>
            <person name="Ovreas L."/>
            <person name="Rohde M."/>
            <person name="Galperin M.Y."/>
            <person name="Jogler C."/>
        </authorList>
    </citation>
    <scope>NUCLEOTIDE SEQUENCE [LARGE SCALE GENOMIC DNA]</scope>
    <source>
        <strain evidence="9 10">V7</strain>
    </source>
</reference>
<dbReference type="PANTHER" id="PTHR35889:SF3">
    <property type="entry name" value="F-BOX DOMAIN-CONTAINING PROTEIN"/>
    <property type="match status" value="1"/>
</dbReference>
<dbReference type="InterPro" id="IPR011478">
    <property type="entry name" value="DUF1585"/>
</dbReference>
<dbReference type="PANTHER" id="PTHR35889">
    <property type="entry name" value="CYCLOINULO-OLIGOSACCHARIDE FRUCTANOTRANSFERASE-RELATED"/>
    <property type="match status" value="1"/>
</dbReference>
<evidence type="ECO:0000256" key="2">
    <source>
        <dbReference type="SAM" id="Phobius"/>
    </source>
</evidence>
<evidence type="ECO:0000259" key="7">
    <source>
        <dbReference type="Pfam" id="PF07635"/>
    </source>
</evidence>
<sequence length="691" mass="76127">MPAMRSSLFRQTHPPHGGAGPRPSLTGAFKLSLRFLVLVLVLGGMAAVGYVGRAESSANETMFRQEVAPILARHCIGCHDASTAEAGLDLSHRDAALRGGHDGVVIVEGQADHSALWQVIDADLMPPDRPPLTDTEKAVIRRWINNGASWTIDFVDPAIYSGTPVRPQQWVRRLTVDEYVHTVADVFGVDVQAQAARLLPADPRADGFRNTAYSLNVDLKNVQAYARLAEQIVDSIPIERFAKQFHRGTKFTDKDMRGLIDAMGRHVYRGPLNESEIASLRGITTTVAAAGGTYEEAVRYVLLAMLQSPRFLYRIEQQVVDGARGKPGVAPERSVAVSDFEMASRLSYAVWGGPPDKRLFDLASKKRLHEREVVETEVRRMLDDPRARRQSLLFASQWLDLDRLANLSPDQKRFPKWQAALADDMRRETLAFFEEVVWNRRRPMVALLNEPVTFVTPRLADHYDLAVDVPADDDQALKLVSLVDVPQRGGLLTQGSLLTIGGDDASMVTRGLFVLNDLLYSRVGDPPPGLDTTPIPPSPGRSHRDIALDRVRNDACGGCHAKFEPLAFGLERYDGLGTYRLTDEYGNENRQDGAIQFPGDAMPTPFDDSAQMMDLLARSDRVSKGITRKLIQFVMGRPLTMNDVSAVDQIHQAALAEGGTYMATMIAIATSDLMARGRADLQSSDSNGSQP</sequence>
<proteinExistence type="predicted"/>
<dbReference type="Proteomes" id="UP000316476">
    <property type="component" value="Unassembled WGS sequence"/>
</dbReference>
<dbReference type="GO" id="GO:0020037">
    <property type="term" value="F:heme binding"/>
    <property type="evidence" value="ECO:0007669"/>
    <property type="project" value="InterPro"/>
</dbReference>